<reference evidence="4 5" key="1">
    <citation type="submission" date="2024-07" db="EMBL/GenBank/DDBJ databases">
        <authorList>
            <person name="Ren Q."/>
        </authorList>
    </citation>
    <scope>NUCLEOTIDE SEQUENCE [LARGE SCALE GENOMIC DNA]</scope>
    <source>
        <strain evidence="4 5">REN37</strain>
    </source>
</reference>
<gene>
    <name evidence="4" type="ORF">AB5I84_09275</name>
</gene>
<evidence type="ECO:0000313" key="5">
    <source>
        <dbReference type="Proteomes" id="UP001562065"/>
    </source>
</evidence>
<dbReference type="InterPro" id="IPR036271">
    <property type="entry name" value="Tet_transcr_reg_TetR-rel_C_sf"/>
</dbReference>
<protein>
    <submittedName>
        <fullName evidence="4">TetR/AcrR family transcriptional regulator</fullName>
    </submittedName>
</protein>
<dbReference type="EMBL" id="JBGCUO010000001">
    <property type="protein sequence ID" value="MEY1662336.1"/>
    <property type="molecule type" value="Genomic_DNA"/>
</dbReference>
<dbReference type="PROSITE" id="PS50977">
    <property type="entry name" value="HTH_TETR_2"/>
    <property type="match status" value="1"/>
</dbReference>
<dbReference type="Gene3D" id="1.10.357.10">
    <property type="entry name" value="Tetracycline Repressor, domain 2"/>
    <property type="match status" value="1"/>
</dbReference>
<feature type="domain" description="HTH tetR-type" evidence="3">
    <location>
        <begin position="21"/>
        <end position="81"/>
    </location>
</feature>
<accession>A0ABV4AJV3</accession>
<dbReference type="InterPro" id="IPR050109">
    <property type="entry name" value="HTH-type_TetR-like_transc_reg"/>
</dbReference>
<name>A0ABV4AJV3_9GAMM</name>
<keyword evidence="1 2" id="KW-0238">DNA-binding</keyword>
<dbReference type="PANTHER" id="PTHR30055:SF226">
    <property type="entry name" value="HTH-TYPE TRANSCRIPTIONAL REGULATOR PKSA"/>
    <property type="match status" value="1"/>
</dbReference>
<organism evidence="4 5">
    <name type="scientific">Isoalcanivorax beigongshangi</name>
    <dbReference type="NCBI Taxonomy" id="3238810"/>
    <lineage>
        <taxon>Bacteria</taxon>
        <taxon>Pseudomonadati</taxon>
        <taxon>Pseudomonadota</taxon>
        <taxon>Gammaproteobacteria</taxon>
        <taxon>Oceanospirillales</taxon>
        <taxon>Alcanivoracaceae</taxon>
        <taxon>Isoalcanivorax</taxon>
    </lineage>
</organism>
<evidence type="ECO:0000256" key="1">
    <source>
        <dbReference type="ARBA" id="ARBA00023125"/>
    </source>
</evidence>
<proteinExistence type="predicted"/>
<comment type="caution">
    <text evidence="4">The sequence shown here is derived from an EMBL/GenBank/DDBJ whole genome shotgun (WGS) entry which is preliminary data.</text>
</comment>
<evidence type="ECO:0000313" key="4">
    <source>
        <dbReference type="EMBL" id="MEY1662336.1"/>
    </source>
</evidence>
<dbReference type="InterPro" id="IPR009057">
    <property type="entry name" value="Homeodomain-like_sf"/>
</dbReference>
<dbReference type="Proteomes" id="UP001562065">
    <property type="component" value="Unassembled WGS sequence"/>
</dbReference>
<dbReference type="PANTHER" id="PTHR30055">
    <property type="entry name" value="HTH-TYPE TRANSCRIPTIONAL REGULATOR RUTR"/>
    <property type="match status" value="1"/>
</dbReference>
<feature type="DNA-binding region" description="H-T-H motif" evidence="2">
    <location>
        <begin position="44"/>
        <end position="63"/>
    </location>
</feature>
<evidence type="ECO:0000259" key="3">
    <source>
        <dbReference type="PROSITE" id="PS50977"/>
    </source>
</evidence>
<dbReference type="Pfam" id="PF00440">
    <property type="entry name" value="TetR_N"/>
    <property type="match status" value="1"/>
</dbReference>
<evidence type="ECO:0000256" key="2">
    <source>
        <dbReference type="PROSITE-ProRule" id="PRU00335"/>
    </source>
</evidence>
<dbReference type="InterPro" id="IPR001647">
    <property type="entry name" value="HTH_TetR"/>
</dbReference>
<dbReference type="RefSeq" id="WP_369455572.1">
    <property type="nucleotide sequence ID" value="NZ_JBGCUO010000001.1"/>
</dbReference>
<sequence>MTTPAPKARAYRGISIEQRRAQRRQQLLEAGTQVIGQQGFRATTVRAVCQQAGLTERYFYESFANSEALLGAVYTQAIEQVSQTLAEALLSQPGADAEQRSRNALHAYFSYLAEHPEAARIMMVEILGVSAEVDALYQKVMEDFTALLDQLWGELYPAAGTLPAPRIQLSAGILGALVYIAARWLMNGYQDPLDQVVDAAHTIVQAVNQHLSH</sequence>
<keyword evidence="5" id="KW-1185">Reference proteome</keyword>
<dbReference type="SUPFAM" id="SSF48498">
    <property type="entry name" value="Tetracyclin repressor-like, C-terminal domain"/>
    <property type="match status" value="1"/>
</dbReference>
<dbReference type="SUPFAM" id="SSF46689">
    <property type="entry name" value="Homeodomain-like"/>
    <property type="match status" value="1"/>
</dbReference>